<protein>
    <submittedName>
        <fullName evidence="3">SpoIID/LytB domain-containing protein</fullName>
    </submittedName>
</protein>
<gene>
    <name evidence="3" type="ORF">LQV63_08110</name>
</gene>
<keyword evidence="1" id="KW-0472">Membrane</keyword>
<keyword evidence="4" id="KW-1185">Reference proteome</keyword>
<name>A0ABS8YBA5_9BACL</name>
<reference evidence="3 4" key="1">
    <citation type="submission" date="2021-11" db="EMBL/GenBank/DDBJ databases">
        <title>Draft genome sequence of Paenibacillus profundus YoMME, a new Gram-positive bacteria with exoelectrogenic properties.</title>
        <authorList>
            <person name="Hubenova Y."/>
            <person name="Hubenova E."/>
            <person name="Manasiev Y."/>
            <person name="Peykov S."/>
            <person name="Mitov M."/>
        </authorList>
    </citation>
    <scope>NUCLEOTIDE SEQUENCE [LARGE SCALE GENOMIC DNA]</scope>
    <source>
        <strain evidence="3 4">YoMME</strain>
    </source>
</reference>
<feature type="domain" description="Sporulation stage II protein D amidase enhancer LytB N-terminal" evidence="2">
    <location>
        <begin position="110"/>
        <end position="210"/>
    </location>
</feature>
<keyword evidence="1" id="KW-0812">Transmembrane</keyword>
<dbReference type="InterPro" id="IPR013693">
    <property type="entry name" value="SpoIID/LytB_N"/>
</dbReference>
<dbReference type="Pfam" id="PF08486">
    <property type="entry name" value="SpoIID"/>
    <property type="match status" value="1"/>
</dbReference>
<sequence>MATQPRLLLEEARRLASRLRPRLWGGFRGLRRRGRRRSRRSAARPRPALVRATAWAGALTVLALLMPLLLVETRPQQRAASPGSERTAPVAPDVAPPEAGAAEQVRVYLSGTRQVERVALEQYVRGVIAAEMPSDFELEALKAQAIAARTYIVRRLLAQDASGAPEGADVTDTVAHQAYVPLAELERRPQDAVAKLNRAVNETKDIVLTYKGEPIMAAFFSTSNGYTENAEDYWTNPVPYLKSVSSPWDQAISPRYTEQVEMEVSTVLAKLGLSANAVPALSRLLDSSNGTNHTPPEPSKHDSKLSAAAFSKDIRILSHTPGERVEQVRIGTHRFTGREIREKLDLRSSAFEWKMEGDKVLITTFGFGHGVGMSQYGAQGMAKEGASAEKIVTYYYKGVSLDKASKLLTLNLKN</sequence>
<organism evidence="3 4">
    <name type="scientific">Paenibacillus profundus</name>
    <dbReference type="NCBI Taxonomy" id="1173085"/>
    <lineage>
        <taxon>Bacteria</taxon>
        <taxon>Bacillati</taxon>
        <taxon>Bacillota</taxon>
        <taxon>Bacilli</taxon>
        <taxon>Bacillales</taxon>
        <taxon>Paenibacillaceae</taxon>
        <taxon>Paenibacillus</taxon>
    </lineage>
</organism>
<dbReference type="PANTHER" id="PTHR30032:SF4">
    <property type="entry name" value="AMIDASE ENHANCER"/>
    <property type="match status" value="1"/>
</dbReference>
<accession>A0ABS8YBA5</accession>
<evidence type="ECO:0000259" key="2">
    <source>
        <dbReference type="Pfam" id="PF08486"/>
    </source>
</evidence>
<dbReference type="RefSeq" id="WP_233696299.1">
    <property type="nucleotide sequence ID" value="NZ_JAJNBZ010000004.1"/>
</dbReference>
<feature type="transmembrane region" description="Helical" evidence="1">
    <location>
        <begin position="48"/>
        <end position="70"/>
    </location>
</feature>
<dbReference type="PANTHER" id="PTHR30032">
    <property type="entry name" value="N-ACETYLMURAMOYL-L-ALANINE AMIDASE-RELATED"/>
    <property type="match status" value="1"/>
</dbReference>
<dbReference type="NCBIfam" id="TIGR02669">
    <property type="entry name" value="SpoIID_LytB"/>
    <property type="match status" value="1"/>
</dbReference>
<evidence type="ECO:0000313" key="4">
    <source>
        <dbReference type="Proteomes" id="UP001199916"/>
    </source>
</evidence>
<dbReference type="InterPro" id="IPR013486">
    <property type="entry name" value="SpoIID/LytB"/>
</dbReference>
<evidence type="ECO:0000256" key="1">
    <source>
        <dbReference type="SAM" id="Phobius"/>
    </source>
</evidence>
<dbReference type="InterPro" id="IPR051922">
    <property type="entry name" value="Bact_Sporulation_Assoc"/>
</dbReference>
<proteinExistence type="predicted"/>
<keyword evidence="1" id="KW-1133">Transmembrane helix</keyword>
<dbReference type="EMBL" id="JAJNBZ010000004">
    <property type="protein sequence ID" value="MCE5169273.1"/>
    <property type="molecule type" value="Genomic_DNA"/>
</dbReference>
<comment type="caution">
    <text evidence="3">The sequence shown here is derived from an EMBL/GenBank/DDBJ whole genome shotgun (WGS) entry which is preliminary data.</text>
</comment>
<evidence type="ECO:0000313" key="3">
    <source>
        <dbReference type="EMBL" id="MCE5169273.1"/>
    </source>
</evidence>
<dbReference type="Proteomes" id="UP001199916">
    <property type="component" value="Unassembled WGS sequence"/>
</dbReference>